<proteinExistence type="predicted"/>
<dbReference type="OrthoDB" id="1001582at2759"/>
<dbReference type="EMBL" id="JAIQCV010000007">
    <property type="protein sequence ID" value="KAH1082623.1"/>
    <property type="molecule type" value="Genomic_DNA"/>
</dbReference>
<dbReference type="PANTHER" id="PTHR47592">
    <property type="entry name" value="PBF68 PROTEIN"/>
    <property type="match status" value="1"/>
</dbReference>
<dbReference type="Pfam" id="PF22936">
    <property type="entry name" value="Pol_BBD"/>
    <property type="match status" value="1"/>
</dbReference>
<dbReference type="InterPro" id="IPR054722">
    <property type="entry name" value="PolX-like_BBD"/>
</dbReference>
<gene>
    <name evidence="2" type="ORF">J1N35_022384</name>
</gene>
<evidence type="ECO:0000313" key="2">
    <source>
        <dbReference type="EMBL" id="KAH1082623.1"/>
    </source>
</evidence>
<dbReference type="PANTHER" id="PTHR47592:SF27">
    <property type="entry name" value="OS08G0421700 PROTEIN"/>
    <property type="match status" value="1"/>
</dbReference>
<protein>
    <recommendedName>
        <fullName evidence="1">Retrovirus-related Pol polyprotein from transposon TNT 1-94-like beta-barrel domain-containing protein</fullName>
    </recommendedName>
</protein>
<evidence type="ECO:0000313" key="3">
    <source>
        <dbReference type="Proteomes" id="UP000828251"/>
    </source>
</evidence>
<reference evidence="2 3" key="1">
    <citation type="journal article" date="2021" name="Plant Biotechnol. J.">
        <title>Multi-omics assisted identification of the key and species-specific regulatory components of drought-tolerant mechanisms in Gossypium stocksii.</title>
        <authorList>
            <person name="Yu D."/>
            <person name="Ke L."/>
            <person name="Zhang D."/>
            <person name="Wu Y."/>
            <person name="Sun Y."/>
            <person name="Mei J."/>
            <person name="Sun J."/>
            <person name="Sun Y."/>
        </authorList>
    </citation>
    <scope>NUCLEOTIDE SEQUENCE [LARGE SCALE GENOMIC DNA]</scope>
    <source>
        <strain evidence="3">cv. E1</strain>
        <tissue evidence="2">Leaf</tissue>
    </source>
</reference>
<feature type="domain" description="Retrovirus-related Pol polyprotein from transposon TNT 1-94-like beta-barrel" evidence="1">
    <location>
        <begin position="9"/>
        <end position="84"/>
    </location>
</feature>
<comment type="caution">
    <text evidence="2">The sequence shown here is derived from an EMBL/GenBank/DDBJ whole genome shotgun (WGS) entry which is preliminary data.</text>
</comment>
<dbReference type="Proteomes" id="UP000828251">
    <property type="component" value="Unassembled WGS sequence"/>
</dbReference>
<name>A0A9D3VGN7_9ROSI</name>
<dbReference type="AlphaFoldDB" id="A0A9D3VGN7"/>
<evidence type="ECO:0000259" key="1">
    <source>
        <dbReference type="Pfam" id="PF22936"/>
    </source>
</evidence>
<accession>A0A9D3VGN7</accession>
<keyword evidence="3" id="KW-1185">Reference proteome</keyword>
<sequence length="105" mass="11818">MVFYPLRRGCSFHMCPNKDWLSTYNSVEGGVVRMGNGSASKVIDIGIVQIMMHDETIRTLSDFRYVLDLKRNLISLGNLDSKGCRINIESSDIKVSCGASHFDER</sequence>
<organism evidence="2 3">
    <name type="scientific">Gossypium stocksii</name>
    <dbReference type="NCBI Taxonomy" id="47602"/>
    <lineage>
        <taxon>Eukaryota</taxon>
        <taxon>Viridiplantae</taxon>
        <taxon>Streptophyta</taxon>
        <taxon>Embryophyta</taxon>
        <taxon>Tracheophyta</taxon>
        <taxon>Spermatophyta</taxon>
        <taxon>Magnoliopsida</taxon>
        <taxon>eudicotyledons</taxon>
        <taxon>Gunneridae</taxon>
        <taxon>Pentapetalae</taxon>
        <taxon>rosids</taxon>
        <taxon>malvids</taxon>
        <taxon>Malvales</taxon>
        <taxon>Malvaceae</taxon>
        <taxon>Malvoideae</taxon>
        <taxon>Gossypium</taxon>
    </lineage>
</organism>